<proteinExistence type="predicted"/>
<dbReference type="EMBL" id="QQOH01000005">
    <property type="protein sequence ID" value="RDE18384.1"/>
    <property type="molecule type" value="Genomic_DNA"/>
</dbReference>
<dbReference type="InterPro" id="IPR029787">
    <property type="entry name" value="Nucleotide_cyclase"/>
</dbReference>
<dbReference type="InterPro" id="IPR050469">
    <property type="entry name" value="Diguanylate_Cyclase"/>
</dbReference>
<dbReference type="GO" id="GO:0052621">
    <property type="term" value="F:diguanylate cyclase activity"/>
    <property type="evidence" value="ECO:0007669"/>
    <property type="project" value="UniProtKB-EC"/>
</dbReference>
<dbReference type="InterPro" id="IPR000160">
    <property type="entry name" value="GGDEF_dom"/>
</dbReference>
<comment type="catalytic activity">
    <reaction evidence="2">
        <text>2 GTP = 3',3'-c-di-GMP + 2 diphosphate</text>
        <dbReference type="Rhea" id="RHEA:24898"/>
        <dbReference type="ChEBI" id="CHEBI:33019"/>
        <dbReference type="ChEBI" id="CHEBI:37565"/>
        <dbReference type="ChEBI" id="CHEBI:58805"/>
        <dbReference type="EC" id="2.7.7.65"/>
    </reaction>
</comment>
<dbReference type="OrthoDB" id="9812358at2"/>
<evidence type="ECO:0000313" key="4">
    <source>
        <dbReference type="EMBL" id="RDE18384.1"/>
    </source>
</evidence>
<dbReference type="Gene3D" id="3.30.450.40">
    <property type="match status" value="1"/>
</dbReference>
<evidence type="ECO:0000256" key="1">
    <source>
        <dbReference type="ARBA" id="ARBA00012528"/>
    </source>
</evidence>
<dbReference type="PANTHER" id="PTHR45138">
    <property type="entry name" value="REGULATORY COMPONENTS OF SENSORY TRANSDUCTION SYSTEM"/>
    <property type="match status" value="1"/>
</dbReference>
<name>A0A369WCG9_9GAMM</name>
<keyword evidence="5" id="KW-1185">Reference proteome</keyword>
<dbReference type="SUPFAM" id="SSF55781">
    <property type="entry name" value="GAF domain-like"/>
    <property type="match status" value="1"/>
</dbReference>
<gene>
    <name evidence="4" type="ORF">DV711_17170</name>
</gene>
<dbReference type="InterPro" id="IPR029016">
    <property type="entry name" value="GAF-like_dom_sf"/>
</dbReference>
<dbReference type="Gene3D" id="3.30.70.270">
    <property type="match status" value="1"/>
</dbReference>
<dbReference type="RefSeq" id="WP_114696960.1">
    <property type="nucleotide sequence ID" value="NZ_QQOH01000005.1"/>
</dbReference>
<accession>A0A369WCG9</accession>
<protein>
    <recommendedName>
        <fullName evidence="1">diguanylate cyclase</fullName>
        <ecNumber evidence="1">2.7.7.65</ecNumber>
    </recommendedName>
</protein>
<dbReference type="NCBIfam" id="TIGR00254">
    <property type="entry name" value="GGDEF"/>
    <property type="match status" value="1"/>
</dbReference>
<feature type="domain" description="GGDEF" evidence="3">
    <location>
        <begin position="214"/>
        <end position="346"/>
    </location>
</feature>
<dbReference type="SUPFAM" id="SSF55073">
    <property type="entry name" value="Nucleotide cyclase"/>
    <property type="match status" value="1"/>
</dbReference>
<evidence type="ECO:0000313" key="5">
    <source>
        <dbReference type="Proteomes" id="UP000253769"/>
    </source>
</evidence>
<evidence type="ECO:0000259" key="3">
    <source>
        <dbReference type="PROSITE" id="PS50887"/>
    </source>
</evidence>
<organism evidence="4 5">
    <name type="scientific">Motiliproteus coralliicola</name>
    <dbReference type="NCBI Taxonomy" id="2283196"/>
    <lineage>
        <taxon>Bacteria</taxon>
        <taxon>Pseudomonadati</taxon>
        <taxon>Pseudomonadota</taxon>
        <taxon>Gammaproteobacteria</taxon>
        <taxon>Oceanospirillales</taxon>
        <taxon>Oceanospirillaceae</taxon>
        <taxon>Motiliproteus</taxon>
    </lineage>
</organism>
<comment type="caution">
    <text evidence="4">The sequence shown here is derived from an EMBL/GenBank/DDBJ whole genome shotgun (WGS) entry which is preliminary data.</text>
</comment>
<dbReference type="SMART" id="SM00065">
    <property type="entry name" value="GAF"/>
    <property type="match status" value="1"/>
</dbReference>
<dbReference type="CDD" id="cd01949">
    <property type="entry name" value="GGDEF"/>
    <property type="match status" value="1"/>
</dbReference>
<dbReference type="Proteomes" id="UP000253769">
    <property type="component" value="Unassembled WGS sequence"/>
</dbReference>
<sequence>MDEVIEYEHLKTLTLAHRKFHQVLKNLAAYHSDAQVIEQLTGIIEELFPNKVGSILMVDDQSQTLHSSDAKSKLPDFYNQGIEGTPIGPNASSCGAAAYSRDKCIVSDTFTDPSWEPFLDVLIRAQLRSCWSMPIISKDDQVLGTFSIYSPEIAEPEDYELEILETATHVASLALDKKELMKTACTDPLTRLSNRYLFEQSLELLMNISKRDNRNLSVVYLDLNRYVQVKELIGSHAGDEVLRQTAQSIQQELRNTDITCRYEDDEFVFAALDTSTEDLYLICERIRKSTLGKLSDEIMELGFGLTFGGVICNSRTGYDFHDLIRLADEEMYLAKANPAHISIRDLANQPPEQADTAENGC</sequence>
<dbReference type="AlphaFoldDB" id="A0A369WCG9"/>
<dbReference type="Pfam" id="PF13185">
    <property type="entry name" value="GAF_2"/>
    <property type="match status" value="1"/>
</dbReference>
<dbReference type="InterPro" id="IPR043128">
    <property type="entry name" value="Rev_trsase/Diguanyl_cyclase"/>
</dbReference>
<dbReference type="Pfam" id="PF00990">
    <property type="entry name" value="GGDEF"/>
    <property type="match status" value="1"/>
</dbReference>
<dbReference type="PANTHER" id="PTHR45138:SF9">
    <property type="entry name" value="DIGUANYLATE CYCLASE DGCM-RELATED"/>
    <property type="match status" value="1"/>
</dbReference>
<dbReference type="SMART" id="SM00267">
    <property type="entry name" value="GGDEF"/>
    <property type="match status" value="1"/>
</dbReference>
<dbReference type="PROSITE" id="PS50887">
    <property type="entry name" value="GGDEF"/>
    <property type="match status" value="1"/>
</dbReference>
<dbReference type="InterPro" id="IPR003018">
    <property type="entry name" value="GAF"/>
</dbReference>
<reference evidence="4 5" key="1">
    <citation type="submission" date="2018-07" db="EMBL/GenBank/DDBJ databases">
        <title>Motiliproteus coralliicola sp. nov., a bacterium isolated from Coral.</title>
        <authorList>
            <person name="Wang G."/>
        </authorList>
    </citation>
    <scope>NUCLEOTIDE SEQUENCE [LARGE SCALE GENOMIC DNA]</scope>
    <source>
        <strain evidence="4 5">C34</strain>
    </source>
</reference>
<evidence type="ECO:0000256" key="2">
    <source>
        <dbReference type="ARBA" id="ARBA00034247"/>
    </source>
</evidence>
<dbReference type="EC" id="2.7.7.65" evidence="1"/>